<reference evidence="1 2" key="1">
    <citation type="submission" date="2019-05" db="EMBL/GenBank/DDBJ databases">
        <title>The compact genome of Giardia muris reveals important steps in the evolution of intestinal protozoan parasites.</title>
        <authorList>
            <person name="Xu F."/>
            <person name="Jimenez-Gonzalez A."/>
            <person name="Einarsson E."/>
            <person name="Astvaldsson A."/>
            <person name="Peirasmaki D."/>
            <person name="Eckmann L."/>
            <person name="Andersson J.O."/>
            <person name="Svard S.G."/>
            <person name="Jerlstrom-Hultqvist J."/>
        </authorList>
    </citation>
    <scope>NUCLEOTIDE SEQUENCE [LARGE SCALE GENOMIC DNA]</scope>
    <source>
        <strain evidence="1 2">Roberts-Thomson</strain>
    </source>
</reference>
<dbReference type="EMBL" id="VDLU01000001">
    <property type="protein sequence ID" value="TNJ30478.1"/>
    <property type="molecule type" value="Genomic_DNA"/>
</dbReference>
<dbReference type="AlphaFoldDB" id="A0A4Z1T489"/>
<organism evidence="1 2">
    <name type="scientific">Giardia muris</name>
    <dbReference type="NCBI Taxonomy" id="5742"/>
    <lineage>
        <taxon>Eukaryota</taxon>
        <taxon>Metamonada</taxon>
        <taxon>Diplomonadida</taxon>
        <taxon>Hexamitidae</taxon>
        <taxon>Giardiinae</taxon>
        <taxon>Giardia</taxon>
    </lineage>
</organism>
<sequence length="108" mass="12053">MNWNAYVEEDTQCTLALATDLEGLIQDSKRVIVDQLQELKTLDEEFQIESKILSKLISKIEVHTSSPTSIGDIVGALENEDRQLRTLLGLLDSHFQLLQASVATPSKL</sequence>
<dbReference type="OrthoDB" id="10293816at2759"/>
<accession>A0A4Z1T489</accession>
<name>A0A4Z1T489_GIAMU</name>
<evidence type="ECO:0000313" key="1">
    <source>
        <dbReference type="EMBL" id="TNJ30478.1"/>
    </source>
</evidence>
<dbReference type="Proteomes" id="UP000315496">
    <property type="component" value="Chromosome 1"/>
</dbReference>
<proteinExistence type="predicted"/>
<gene>
    <name evidence="1" type="ORF">GMRT_12685</name>
</gene>
<dbReference type="VEuPathDB" id="GiardiaDB:GMRT_12685"/>
<evidence type="ECO:0000313" key="2">
    <source>
        <dbReference type="Proteomes" id="UP000315496"/>
    </source>
</evidence>
<protein>
    <submittedName>
        <fullName evidence="1">Uncharacterized protein</fullName>
    </submittedName>
</protein>
<comment type="caution">
    <text evidence="1">The sequence shown here is derived from an EMBL/GenBank/DDBJ whole genome shotgun (WGS) entry which is preliminary data.</text>
</comment>
<keyword evidence="2" id="KW-1185">Reference proteome</keyword>